<dbReference type="RefSeq" id="WP_064360211.1">
    <property type="nucleotide sequence ID" value="NZ_CP084843.1"/>
</dbReference>
<name>A0A378H4J7_KLEPN</name>
<evidence type="ECO:0000313" key="1">
    <source>
        <dbReference type="EMBL" id="STX11640.1"/>
    </source>
</evidence>
<proteinExistence type="predicted"/>
<gene>
    <name evidence="1" type="ORF">NCTC11679_06097</name>
</gene>
<organism evidence="1 2">
    <name type="scientific">Klebsiella pneumoniae</name>
    <dbReference type="NCBI Taxonomy" id="573"/>
    <lineage>
        <taxon>Bacteria</taxon>
        <taxon>Pseudomonadati</taxon>
        <taxon>Pseudomonadota</taxon>
        <taxon>Gammaproteobacteria</taxon>
        <taxon>Enterobacterales</taxon>
        <taxon>Enterobacteriaceae</taxon>
        <taxon>Klebsiella/Raoultella group</taxon>
        <taxon>Klebsiella</taxon>
        <taxon>Klebsiella pneumoniae complex</taxon>
    </lineage>
</organism>
<reference evidence="1 2" key="1">
    <citation type="submission" date="2018-06" db="EMBL/GenBank/DDBJ databases">
        <authorList>
            <consortium name="Pathogen Informatics"/>
            <person name="Doyle S."/>
        </authorList>
    </citation>
    <scope>NUCLEOTIDE SEQUENCE [LARGE SCALE GENOMIC DNA]</scope>
    <source>
        <strain evidence="1 2">NCTC11679</strain>
    </source>
</reference>
<accession>A0A378H4J7</accession>
<dbReference type="Proteomes" id="UP000255239">
    <property type="component" value="Unassembled WGS sequence"/>
</dbReference>
<evidence type="ECO:0000313" key="2">
    <source>
        <dbReference type="Proteomes" id="UP000255239"/>
    </source>
</evidence>
<dbReference type="AlphaFoldDB" id="A0A378H4J7"/>
<protein>
    <submittedName>
        <fullName evidence="1">Uncharacterized protein</fullName>
    </submittedName>
</protein>
<sequence length="63" mass="6863">MAEIVFTVKEVKGEVHLSAIISAEETDSRLVKDTSNIIAPLMLACASAEIAKFFQHLNEAHHG</sequence>
<dbReference type="EMBL" id="UGMG01000003">
    <property type="protein sequence ID" value="STX11640.1"/>
    <property type="molecule type" value="Genomic_DNA"/>
</dbReference>